<comment type="caution">
    <text evidence="5">The sequence shown here is derived from an EMBL/GenBank/DDBJ whole genome shotgun (WGS) entry which is preliminary data.</text>
</comment>
<feature type="domain" description="HTH araC/xylS-type" evidence="4">
    <location>
        <begin position="218"/>
        <end position="319"/>
    </location>
</feature>
<evidence type="ECO:0000259" key="4">
    <source>
        <dbReference type="PROSITE" id="PS01124"/>
    </source>
</evidence>
<sequence length="320" mass="34937">MASERMTVSTLGGANVFEANSFEEWQERMSNRFVRLQVSTNRPENFHALLHGRSFDDISLSRIESDAHQVDRLQDFICQGESKYFKLSMLLGGAGLVVQDGREAVLGPGDIAIYDTSRPYSAVFEDGAESLVMVFPQEALSVSSEGVAALTATTLSRGSSMGRLIGPFLGELAANLDGFSGHAGIMLAHNTLDLINTLIYTELGLGAKRADHKADSLAEVKEYIERNLGSPGLGPAAIAAAHFMSTRRLHYLFEGAGTTVTSWIKSRRLERCRLDLLDPALGSATITQIAMRWGFLDSAHFSRTFKAAFGATPSEYRRIH</sequence>
<dbReference type="Proteomes" id="UP001209654">
    <property type="component" value="Unassembled WGS sequence"/>
</dbReference>
<protein>
    <submittedName>
        <fullName evidence="5">AraC family transcriptional regulator</fullName>
    </submittedName>
</protein>
<name>A0ABQ5MY56_9MICC</name>
<dbReference type="PROSITE" id="PS01124">
    <property type="entry name" value="HTH_ARAC_FAMILY_2"/>
    <property type="match status" value="1"/>
</dbReference>
<evidence type="ECO:0000313" key="5">
    <source>
        <dbReference type="EMBL" id="GLB68911.1"/>
    </source>
</evidence>
<reference evidence="5 6" key="1">
    <citation type="journal article" date="2023" name="Int. J. Syst. Evol. Microbiol.">
        <title>Arthrobacter mangrovi sp. nov., an actinobacterium isolated from the rhizosphere of a mangrove.</title>
        <authorList>
            <person name="Hamada M."/>
            <person name="Saitou S."/>
            <person name="Enomoto N."/>
            <person name="Nanri K."/>
            <person name="Hidaka K."/>
            <person name="Miura T."/>
            <person name="Tamura T."/>
        </authorList>
    </citation>
    <scope>NUCLEOTIDE SEQUENCE [LARGE SCALE GENOMIC DNA]</scope>
    <source>
        <strain evidence="5 6">NBRC 112813</strain>
    </source>
</reference>
<proteinExistence type="predicted"/>
<evidence type="ECO:0000256" key="3">
    <source>
        <dbReference type="ARBA" id="ARBA00023163"/>
    </source>
</evidence>
<dbReference type="InterPro" id="IPR035418">
    <property type="entry name" value="AraC-bd_2"/>
</dbReference>
<evidence type="ECO:0000313" key="6">
    <source>
        <dbReference type="Proteomes" id="UP001209654"/>
    </source>
</evidence>
<dbReference type="Pfam" id="PF14525">
    <property type="entry name" value="AraC_binding_2"/>
    <property type="match status" value="1"/>
</dbReference>
<dbReference type="Gene3D" id="1.10.10.60">
    <property type="entry name" value="Homeodomain-like"/>
    <property type="match status" value="1"/>
</dbReference>
<dbReference type="InterPro" id="IPR020449">
    <property type="entry name" value="Tscrpt_reg_AraC-type_HTH"/>
</dbReference>
<dbReference type="InterPro" id="IPR018060">
    <property type="entry name" value="HTH_AraC"/>
</dbReference>
<evidence type="ECO:0000256" key="2">
    <source>
        <dbReference type="ARBA" id="ARBA00023125"/>
    </source>
</evidence>
<dbReference type="PANTHER" id="PTHR46796">
    <property type="entry name" value="HTH-TYPE TRANSCRIPTIONAL ACTIVATOR RHAS-RELATED"/>
    <property type="match status" value="1"/>
</dbReference>
<accession>A0ABQ5MY56</accession>
<dbReference type="RefSeq" id="WP_264797002.1">
    <property type="nucleotide sequence ID" value="NZ_BRVS01000026.1"/>
</dbReference>
<dbReference type="EMBL" id="BRVS01000026">
    <property type="protein sequence ID" value="GLB68911.1"/>
    <property type="molecule type" value="Genomic_DNA"/>
</dbReference>
<organism evidence="5 6">
    <name type="scientific">Arthrobacter mangrovi</name>
    <dbReference type="NCBI Taxonomy" id="2966350"/>
    <lineage>
        <taxon>Bacteria</taxon>
        <taxon>Bacillati</taxon>
        <taxon>Actinomycetota</taxon>
        <taxon>Actinomycetes</taxon>
        <taxon>Micrococcales</taxon>
        <taxon>Micrococcaceae</taxon>
        <taxon>Arthrobacter</taxon>
    </lineage>
</organism>
<gene>
    <name evidence="5" type="ORF">AHIS1636_33540</name>
</gene>
<dbReference type="PRINTS" id="PR00032">
    <property type="entry name" value="HTHARAC"/>
</dbReference>
<keyword evidence="3" id="KW-0804">Transcription</keyword>
<evidence type="ECO:0000256" key="1">
    <source>
        <dbReference type="ARBA" id="ARBA00023015"/>
    </source>
</evidence>
<dbReference type="InterPro" id="IPR009057">
    <property type="entry name" value="Homeodomain-like_sf"/>
</dbReference>
<dbReference type="InterPro" id="IPR050204">
    <property type="entry name" value="AraC_XylS_family_regulators"/>
</dbReference>
<keyword evidence="1" id="KW-0805">Transcription regulation</keyword>
<dbReference type="PANTHER" id="PTHR46796:SF6">
    <property type="entry name" value="ARAC SUBFAMILY"/>
    <property type="match status" value="1"/>
</dbReference>
<keyword evidence="6" id="KW-1185">Reference proteome</keyword>
<dbReference type="SMART" id="SM00342">
    <property type="entry name" value="HTH_ARAC"/>
    <property type="match status" value="1"/>
</dbReference>
<dbReference type="SUPFAM" id="SSF46689">
    <property type="entry name" value="Homeodomain-like"/>
    <property type="match status" value="1"/>
</dbReference>
<keyword evidence="2" id="KW-0238">DNA-binding</keyword>
<dbReference type="Pfam" id="PF12833">
    <property type="entry name" value="HTH_18"/>
    <property type="match status" value="1"/>
</dbReference>